<evidence type="ECO:0000256" key="1">
    <source>
        <dbReference type="ARBA" id="ARBA00022679"/>
    </source>
</evidence>
<dbReference type="GO" id="GO:0042450">
    <property type="term" value="P:L-arginine biosynthetic process via ornithine"/>
    <property type="evidence" value="ECO:0007669"/>
    <property type="project" value="TreeGrafter"/>
</dbReference>
<evidence type="ECO:0000313" key="3">
    <source>
        <dbReference type="EMBL" id="GAI53193.1"/>
    </source>
</evidence>
<dbReference type="PRINTS" id="PR00101">
    <property type="entry name" value="ATCASE"/>
</dbReference>
<name>X1PBH1_9ZZZZ</name>
<dbReference type="InterPro" id="IPR036901">
    <property type="entry name" value="Asp/Orn_carbamoylTrfase_sf"/>
</dbReference>
<feature type="non-terminal residue" evidence="3">
    <location>
        <position position="1"/>
    </location>
</feature>
<organism evidence="3">
    <name type="scientific">marine sediment metagenome</name>
    <dbReference type="NCBI Taxonomy" id="412755"/>
    <lineage>
        <taxon>unclassified sequences</taxon>
        <taxon>metagenomes</taxon>
        <taxon>ecological metagenomes</taxon>
    </lineage>
</organism>
<dbReference type="PANTHER" id="PTHR45753">
    <property type="entry name" value="ORNITHINE CARBAMOYLTRANSFERASE, MITOCHONDRIAL"/>
    <property type="match status" value="1"/>
</dbReference>
<keyword evidence="1" id="KW-0808">Transferase</keyword>
<proteinExistence type="predicted"/>
<dbReference type="GO" id="GO:0004585">
    <property type="term" value="F:ornithine carbamoyltransferase activity"/>
    <property type="evidence" value="ECO:0007669"/>
    <property type="project" value="TreeGrafter"/>
</dbReference>
<feature type="non-terminal residue" evidence="3">
    <location>
        <position position="194"/>
    </location>
</feature>
<protein>
    <recommendedName>
        <fullName evidence="2">Aspartate/ornithine carbamoyltransferase carbamoyl-P binding domain-containing protein</fullName>
    </recommendedName>
</protein>
<gene>
    <name evidence="3" type="ORF">S06H3_59927</name>
</gene>
<reference evidence="3" key="1">
    <citation type="journal article" date="2014" name="Front. Microbiol.">
        <title>High frequency of phylogenetically diverse reductive dehalogenase-homologous genes in deep subseafloor sedimentary metagenomes.</title>
        <authorList>
            <person name="Kawai M."/>
            <person name="Futagami T."/>
            <person name="Toyoda A."/>
            <person name="Takaki Y."/>
            <person name="Nishi S."/>
            <person name="Hori S."/>
            <person name="Arai W."/>
            <person name="Tsubouchi T."/>
            <person name="Morono Y."/>
            <person name="Uchiyama I."/>
            <person name="Ito T."/>
            <person name="Fujiyama A."/>
            <person name="Inagaki F."/>
            <person name="Takami H."/>
        </authorList>
    </citation>
    <scope>NUCLEOTIDE SEQUENCE</scope>
    <source>
        <strain evidence="3">Expedition CK06-06</strain>
    </source>
</reference>
<dbReference type="PANTHER" id="PTHR45753:SF3">
    <property type="entry name" value="ORNITHINE TRANSCARBAMYLASE, MITOCHONDRIAL"/>
    <property type="match status" value="1"/>
</dbReference>
<dbReference type="Gene3D" id="3.40.50.1370">
    <property type="entry name" value="Aspartate/ornithine carbamoyltransferase"/>
    <property type="match status" value="2"/>
</dbReference>
<dbReference type="Pfam" id="PF02729">
    <property type="entry name" value="OTCace_N"/>
    <property type="match status" value="1"/>
</dbReference>
<comment type="caution">
    <text evidence="3">The sequence shown here is derived from an EMBL/GenBank/DDBJ whole genome shotgun (WGS) entry which is preliminary data.</text>
</comment>
<dbReference type="EMBL" id="BARV01039016">
    <property type="protein sequence ID" value="GAI53193.1"/>
    <property type="molecule type" value="Genomic_DNA"/>
</dbReference>
<dbReference type="AlphaFoldDB" id="X1PBH1"/>
<accession>X1PBH1</accession>
<evidence type="ECO:0000259" key="2">
    <source>
        <dbReference type="Pfam" id="PF02729"/>
    </source>
</evidence>
<dbReference type="GO" id="GO:0019240">
    <property type="term" value="P:citrulline biosynthetic process"/>
    <property type="evidence" value="ECO:0007669"/>
    <property type="project" value="TreeGrafter"/>
</dbReference>
<sequence>LDQVLDLAFKLKAMGEKAKSLEILKGKTLLLLFFRGSTRTRISFSAAMEQLGGFVQVPGPGDLRLSLEDRPGVGESLKDTARVTERYVDCVGIRLSGPIADKSGVLRSGLGEAVSRRFAEYVNIPVINLACDMQHPTQAMADIMVVKENMGDLKGKKFVAHWAYSPIVRYYTSTQADSLISATYGMDVTVAYPE</sequence>
<dbReference type="InterPro" id="IPR006132">
    <property type="entry name" value="Asp/Orn_carbamoyltranf_P-bd"/>
</dbReference>
<feature type="domain" description="Aspartate/ornithine carbamoyltransferase carbamoyl-P binding" evidence="2">
    <location>
        <begin position="2"/>
        <end position="148"/>
    </location>
</feature>
<dbReference type="GO" id="GO:0016597">
    <property type="term" value="F:amino acid binding"/>
    <property type="evidence" value="ECO:0007669"/>
    <property type="project" value="InterPro"/>
</dbReference>
<dbReference type="SUPFAM" id="SSF53671">
    <property type="entry name" value="Aspartate/ornithine carbamoyltransferase"/>
    <property type="match status" value="1"/>
</dbReference>